<protein>
    <submittedName>
        <fullName evidence="5">Helix-turn-helix domain-containing protein</fullName>
    </submittedName>
</protein>
<dbReference type="InterPro" id="IPR002818">
    <property type="entry name" value="DJ-1/PfpI"/>
</dbReference>
<reference evidence="5 6" key="1">
    <citation type="journal article" date="2019" name="Int. J. Syst. Evol. Microbiol.">
        <title>The Global Catalogue of Microorganisms (GCM) 10K type strain sequencing project: providing services to taxonomists for standard genome sequencing and annotation.</title>
        <authorList>
            <consortium name="The Broad Institute Genomics Platform"/>
            <consortium name="The Broad Institute Genome Sequencing Center for Infectious Disease"/>
            <person name="Wu L."/>
            <person name="Ma J."/>
        </authorList>
    </citation>
    <scope>NUCLEOTIDE SEQUENCE [LARGE SCALE GENOMIC DNA]</scope>
    <source>
        <strain evidence="5 6">JCM 13319</strain>
    </source>
</reference>
<evidence type="ECO:0000256" key="1">
    <source>
        <dbReference type="ARBA" id="ARBA00023015"/>
    </source>
</evidence>
<keyword evidence="3" id="KW-0804">Transcription</keyword>
<dbReference type="InterPro" id="IPR009057">
    <property type="entry name" value="Homeodomain-like_sf"/>
</dbReference>
<dbReference type="PROSITE" id="PS00041">
    <property type="entry name" value="HTH_ARAC_FAMILY_1"/>
    <property type="match status" value="1"/>
</dbReference>
<dbReference type="PANTHER" id="PTHR43130:SF3">
    <property type="entry name" value="HTH-TYPE TRANSCRIPTIONAL REGULATOR RV1931C"/>
    <property type="match status" value="1"/>
</dbReference>
<name>A0ABN2C854_9MICO</name>
<dbReference type="Pfam" id="PF12833">
    <property type="entry name" value="HTH_18"/>
    <property type="match status" value="1"/>
</dbReference>
<dbReference type="SUPFAM" id="SSF46689">
    <property type="entry name" value="Homeodomain-like"/>
    <property type="match status" value="1"/>
</dbReference>
<dbReference type="Proteomes" id="UP001501791">
    <property type="component" value="Unassembled WGS sequence"/>
</dbReference>
<dbReference type="CDD" id="cd03137">
    <property type="entry name" value="GATase1_AraC_1"/>
    <property type="match status" value="1"/>
</dbReference>
<dbReference type="Pfam" id="PF01965">
    <property type="entry name" value="DJ-1_PfpI"/>
    <property type="match status" value="1"/>
</dbReference>
<sequence>MTAPTVSGKLVAMRKKSDTRRVALVATPGVPLFELAAAAEVFGIDRSDLTPDWYDFELVGTSPETTIGFGMQVPEGRGLDALTDADTIIVPACANIYDGAPTALLEALVREHARGARIVSLCSGAFILAEAGLLDGRRATTHWMHAEALARRFPSVTVDPGVLYVHDGVWSSAGSAAAIDLSLELVRRDFGAAIANEVARRVVIPPHRDGGQSQFIRYRPHTASSKDDDVEHWARRNLADVTVTAMARYARVSVRSLNRHFRSRANLSPQEWLRREKLQATQELLESSDLTVDAIALRVGLGSATNLRTHFATEYGVPPGAYRRTFSSHRATDVAPVDIPQAS</sequence>
<gene>
    <name evidence="5" type="ORF">GCM10009691_30660</name>
</gene>
<evidence type="ECO:0000256" key="3">
    <source>
        <dbReference type="ARBA" id="ARBA00023163"/>
    </source>
</evidence>
<dbReference type="PANTHER" id="PTHR43130">
    <property type="entry name" value="ARAC-FAMILY TRANSCRIPTIONAL REGULATOR"/>
    <property type="match status" value="1"/>
</dbReference>
<proteinExistence type="predicted"/>
<dbReference type="InterPro" id="IPR018062">
    <property type="entry name" value="HTH_AraC-typ_CS"/>
</dbReference>
<dbReference type="EMBL" id="BAAALY010000016">
    <property type="protein sequence ID" value="GAA1554264.1"/>
    <property type="molecule type" value="Genomic_DNA"/>
</dbReference>
<accession>A0ABN2C854</accession>
<dbReference type="InterPro" id="IPR029062">
    <property type="entry name" value="Class_I_gatase-like"/>
</dbReference>
<evidence type="ECO:0000313" key="5">
    <source>
        <dbReference type="EMBL" id="GAA1554264.1"/>
    </source>
</evidence>
<feature type="domain" description="HTH araC/xylS-type" evidence="4">
    <location>
        <begin position="228"/>
        <end position="325"/>
    </location>
</feature>
<dbReference type="Gene3D" id="3.40.50.880">
    <property type="match status" value="1"/>
</dbReference>
<evidence type="ECO:0000256" key="2">
    <source>
        <dbReference type="ARBA" id="ARBA00023125"/>
    </source>
</evidence>
<keyword evidence="2" id="KW-0238">DNA-binding</keyword>
<dbReference type="InterPro" id="IPR052158">
    <property type="entry name" value="INH-QAR"/>
</dbReference>
<dbReference type="PROSITE" id="PS01124">
    <property type="entry name" value="HTH_ARAC_FAMILY_2"/>
    <property type="match status" value="1"/>
</dbReference>
<evidence type="ECO:0000259" key="4">
    <source>
        <dbReference type="PROSITE" id="PS01124"/>
    </source>
</evidence>
<dbReference type="InterPro" id="IPR018060">
    <property type="entry name" value="HTH_AraC"/>
</dbReference>
<dbReference type="Gene3D" id="1.10.10.60">
    <property type="entry name" value="Homeodomain-like"/>
    <property type="match status" value="1"/>
</dbReference>
<keyword evidence="1" id="KW-0805">Transcription regulation</keyword>
<dbReference type="SUPFAM" id="SSF52317">
    <property type="entry name" value="Class I glutamine amidotransferase-like"/>
    <property type="match status" value="1"/>
</dbReference>
<keyword evidence="6" id="KW-1185">Reference proteome</keyword>
<organism evidence="5 6">
    <name type="scientific">Brevibacterium picturae</name>
    <dbReference type="NCBI Taxonomy" id="260553"/>
    <lineage>
        <taxon>Bacteria</taxon>
        <taxon>Bacillati</taxon>
        <taxon>Actinomycetota</taxon>
        <taxon>Actinomycetes</taxon>
        <taxon>Micrococcales</taxon>
        <taxon>Brevibacteriaceae</taxon>
        <taxon>Brevibacterium</taxon>
    </lineage>
</organism>
<comment type="caution">
    <text evidence="5">The sequence shown here is derived from an EMBL/GenBank/DDBJ whole genome shotgun (WGS) entry which is preliminary data.</text>
</comment>
<dbReference type="SMART" id="SM00342">
    <property type="entry name" value="HTH_ARAC"/>
    <property type="match status" value="1"/>
</dbReference>
<evidence type="ECO:0000313" key="6">
    <source>
        <dbReference type="Proteomes" id="UP001501791"/>
    </source>
</evidence>